<reference evidence="5 6" key="1">
    <citation type="submission" date="2023-04" db="EMBL/GenBank/DDBJ databases">
        <title>Marinoamorphus aggregata gen. nov., sp. Nov., isolate from tissue of brittle star Ophioplocus japonicus.</title>
        <authorList>
            <person name="Kawano K."/>
            <person name="Sawayama S."/>
            <person name="Nakagawa S."/>
        </authorList>
    </citation>
    <scope>NUCLEOTIDE SEQUENCE [LARGE SCALE GENOMIC DNA]</scope>
    <source>
        <strain evidence="5 6">NKW23</strain>
    </source>
</reference>
<name>A0ABQ6LQ52_9RHOB</name>
<sequence length="482" mass="50511">MILRIVRAALLALAAIVAADPGAASAQSILRVARGLASDDIVVLTNRAIVVESSQPFTELSIAQPEIADVQPLSDRSIYILGRRRGKTTLTMLGEGGRLISNVNIVVRPDISELKERLSTILPQEDIEVRIAGGNIVLSGIVSGATQQERALTLARAYAGDAVANMMTIGGTQQVALKVRVAEMNRNAVKDIGVSIAALGSGRRYATDNVTGDALALTDPLSSPAGPNAPPGSSGNLAGIERIFSGAFGAFGAIFAVADNFILDIEIDALESKGFLRMLAEPTLVALSGTEAEFLAGGEVPIPAVDGEGNVSVDFRATGVNVSFVPVVLDGSLINLAVTAEVSAPDPSLSSTSGGINITGFQTRRVTTTIELRDGQSFAIAGLFQEDFSDAIDQVPFLGDIPILGTLFRSAQFQKRQTELVIMVTVNLVTPVDNEDELALPTDRFGVPTEFELFLMGNALPGNGSNLLTTQGFDGDFGYVVE</sequence>
<evidence type="ECO:0000259" key="3">
    <source>
        <dbReference type="Pfam" id="PF00263"/>
    </source>
</evidence>
<evidence type="ECO:0000259" key="4">
    <source>
        <dbReference type="Pfam" id="PF13629"/>
    </source>
</evidence>
<organism evidence="5 6">
    <name type="scientific">Paralimibaculum aggregatum</name>
    <dbReference type="NCBI Taxonomy" id="3036245"/>
    <lineage>
        <taxon>Bacteria</taxon>
        <taxon>Pseudomonadati</taxon>
        <taxon>Pseudomonadota</taxon>
        <taxon>Alphaproteobacteria</taxon>
        <taxon>Rhodobacterales</taxon>
        <taxon>Paracoccaceae</taxon>
        <taxon>Paralimibaculum</taxon>
    </lineage>
</organism>
<dbReference type="RefSeq" id="WP_285671725.1">
    <property type="nucleotide sequence ID" value="NZ_BSYI01000014.1"/>
</dbReference>
<keyword evidence="6" id="KW-1185">Reference proteome</keyword>
<comment type="similarity">
    <text evidence="1">Belongs to the bacterial secretin family.</text>
</comment>
<dbReference type="PRINTS" id="PR00811">
    <property type="entry name" value="BCTERIALGSPD"/>
</dbReference>
<comment type="caution">
    <text evidence="5">The sequence shown here is derived from an EMBL/GenBank/DDBJ whole genome shotgun (WGS) entry which is preliminary data.</text>
</comment>
<dbReference type="PANTHER" id="PTHR30332">
    <property type="entry name" value="PROBABLE GENERAL SECRETION PATHWAY PROTEIN D"/>
    <property type="match status" value="1"/>
</dbReference>
<dbReference type="Proteomes" id="UP001239909">
    <property type="component" value="Unassembled WGS sequence"/>
</dbReference>
<evidence type="ECO:0000256" key="2">
    <source>
        <dbReference type="SAM" id="SignalP"/>
    </source>
</evidence>
<dbReference type="InterPro" id="IPR032789">
    <property type="entry name" value="T2SS-T3SS_pil_N"/>
</dbReference>
<dbReference type="Pfam" id="PF00263">
    <property type="entry name" value="Secretin"/>
    <property type="match status" value="1"/>
</dbReference>
<dbReference type="Pfam" id="PF13629">
    <property type="entry name" value="T2SS-T3SS_pil_N"/>
    <property type="match status" value="1"/>
</dbReference>
<protein>
    <submittedName>
        <fullName evidence="5">Type II and III secretion system protein family protein</fullName>
    </submittedName>
</protein>
<feature type="domain" description="Type II/III secretion system secretin-like" evidence="3">
    <location>
        <begin position="269"/>
        <end position="429"/>
    </location>
</feature>
<dbReference type="PRINTS" id="PR01032">
    <property type="entry name" value="PHAGEIV"/>
</dbReference>
<feature type="chain" id="PRO_5045869013" evidence="2">
    <location>
        <begin position="27"/>
        <end position="482"/>
    </location>
</feature>
<evidence type="ECO:0000256" key="1">
    <source>
        <dbReference type="RuleBase" id="RU004003"/>
    </source>
</evidence>
<keyword evidence="2" id="KW-0732">Signal</keyword>
<dbReference type="InterPro" id="IPR004846">
    <property type="entry name" value="T2SS/T3SS_dom"/>
</dbReference>
<dbReference type="InterPro" id="IPR050810">
    <property type="entry name" value="Bact_Secretion_Sys_Channel"/>
</dbReference>
<feature type="domain" description="Pilus formation protein N-terminal" evidence="4">
    <location>
        <begin position="39"/>
        <end position="107"/>
    </location>
</feature>
<feature type="signal peptide" evidence="2">
    <location>
        <begin position="1"/>
        <end position="26"/>
    </location>
</feature>
<evidence type="ECO:0000313" key="5">
    <source>
        <dbReference type="EMBL" id="GMG82934.1"/>
    </source>
</evidence>
<dbReference type="PANTHER" id="PTHR30332:SF17">
    <property type="entry name" value="TYPE IV PILIATION SYSTEM PROTEIN DR_0774-RELATED"/>
    <property type="match status" value="1"/>
</dbReference>
<dbReference type="EMBL" id="BSYI01000014">
    <property type="protein sequence ID" value="GMG82934.1"/>
    <property type="molecule type" value="Genomic_DNA"/>
</dbReference>
<proteinExistence type="inferred from homology"/>
<dbReference type="InterPro" id="IPR001775">
    <property type="entry name" value="GspD/PilQ"/>
</dbReference>
<accession>A0ABQ6LQ52</accession>
<evidence type="ECO:0000313" key="6">
    <source>
        <dbReference type="Proteomes" id="UP001239909"/>
    </source>
</evidence>
<gene>
    <name evidence="5" type="ORF">LNKW23_21470</name>
</gene>